<reference evidence="1 2" key="1">
    <citation type="submission" date="2017-08" db="EMBL/GenBank/DDBJ databases">
        <title>Draft genome sequence of filamentous cyanobacterium Calothrix elsteri CCALA 953.</title>
        <authorList>
            <person name="Gagunashvili A.N."/>
            <person name="Elster J."/>
            <person name="Andresson O.S."/>
        </authorList>
    </citation>
    <scope>NUCLEOTIDE SEQUENCE [LARGE SCALE GENOMIC DNA]</scope>
    <source>
        <strain evidence="1 2">CCALA 953</strain>
    </source>
</reference>
<gene>
    <name evidence="1" type="ORF">CK510_08170</name>
</gene>
<proteinExistence type="predicted"/>
<dbReference type="Proteomes" id="UP000218238">
    <property type="component" value="Unassembled WGS sequence"/>
</dbReference>
<dbReference type="AlphaFoldDB" id="A0A2A2TLL7"/>
<sequence>MGTLPEIEAAIQQLPNSDIRQLATWLEEYLEQMWDQQIENDLTSGKLDRLIAKAEADIAENRVRNIDEILNNS</sequence>
<dbReference type="EMBL" id="NTFS01000062">
    <property type="protein sequence ID" value="PAX58309.1"/>
    <property type="molecule type" value="Genomic_DNA"/>
</dbReference>
<name>A0A2A2TLL7_9CYAN</name>
<keyword evidence="2" id="KW-1185">Reference proteome</keyword>
<organism evidence="1 2">
    <name type="scientific">Brunnivagina elsteri CCALA 953</name>
    <dbReference type="NCBI Taxonomy" id="987040"/>
    <lineage>
        <taxon>Bacteria</taxon>
        <taxon>Bacillati</taxon>
        <taxon>Cyanobacteriota</taxon>
        <taxon>Cyanophyceae</taxon>
        <taxon>Nostocales</taxon>
        <taxon>Calotrichaceae</taxon>
        <taxon>Brunnivagina</taxon>
    </lineage>
</organism>
<evidence type="ECO:0000313" key="1">
    <source>
        <dbReference type="EMBL" id="PAX58309.1"/>
    </source>
</evidence>
<evidence type="ECO:0000313" key="2">
    <source>
        <dbReference type="Proteomes" id="UP000218238"/>
    </source>
</evidence>
<accession>A0A2A2TLL7</accession>
<dbReference type="OrthoDB" id="9800707at2"/>
<comment type="caution">
    <text evidence="1">The sequence shown here is derived from an EMBL/GenBank/DDBJ whole genome shotgun (WGS) entry which is preliminary data.</text>
</comment>
<dbReference type="RefSeq" id="WP_095721230.1">
    <property type="nucleotide sequence ID" value="NZ_NTFS01000062.1"/>
</dbReference>
<protein>
    <submittedName>
        <fullName evidence="1">Uncharacterized protein</fullName>
    </submittedName>
</protein>